<dbReference type="RefSeq" id="WP_406699360.1">
    <property type="nucleotide sequence ID" value="NZ_CP155447.1"/>
</dbReference>
<protein>
    <submittedName>
        <fullName evidence="1">Uncharacterized protein</fullName>
    </submittedName>
</protein>
<accession>A0AAU7CN32</accession>
<gene>
    <name evidence="1" type="ORF">V5E97_10875</name>
</gene>
<sequence length="60" mass="6580">MMNTRDPGLSVTLSEKLFDRLNSESVHLSVPLEWLVASLLVELASEDSPSKTLLQTALPV</sequence>
<organism evidence="1">
    <name type="scientific">Singulisphaera sp. Ch08</name>
    <dbReference type="NCBI Taxonomy" id="3120278"/>
    <lineage>
        <taxon>Bacteria</taxon>
        <taxon>Pseudomonadati</taxon>
        <taxon>Planctomycetota</taxon>
        <taxon>Planctomycetia</taxon>
        <taxon>Isosphaerales</taxon>
        <taxon>Isosphaeraceae</taxon>
        <taxon>Singulisphaera</taxon>
    </lineage>
</organism>
<dbReference type="EMBL" id="CP155447">
    <property type="protein sequence ID" value="XBH06510.1"/>
    <property type="molecule type" value="Genomic_DNA"/>
</dbReference>
<dbReference type="AlphaFoldDB" id="A0AAU7CN32"/>
<name>A0AAU7CN32_9BACT</name>
<proteinExistence type="predicted"/>
<evidence type="ECO:0000313" key="1">
    <source>
        <dbReference type="EMBL" id="XBH06510.1"/>
    </source>
</evidence>
<reference evidence="1" key="1">
    <citation type="submission" date="2024-05" db="EMBL/GenBank/DDBJ databases">
        <title>Planctomycetes of the genus Singulisphaera possess chitinolytic capabilities.</title>
        <authorList>
            <person name="Ivanova A."/>
        </authorList>
    </citation>
    <scope>NUCLEOTIDE SEQUENCE</scope>
    <source>
        <strain evidence="1">Ch08T</strain>
    </source>
</reference>